<dbReference type="InterPro" id="IPR006664">
    <property type="entry name" value="OMP_bac"/>
</dbReference>
<dbReference type="InterPro" id="IPR036737">
    <property type="entry name" value="OmpA-like_sf"/>
</dbReference>
<evidence type="ECO:0000256" key="5">
    <source>
        <dbReference type="PROSITE-ProRule" id="PRU00473"/>
    </source>
</evidence>
<dbReference type="Gene3D" id="4.10.1080.10">
    <property type="entry name" value="TSP type-3 repeat"/>
    <property type="match status" value="1"/>
</dbReference>
<reference evidence="9 10" key="1">
    <citation type="submission" date="2018-01" db="EMBL/GenBank/DDBJ databases">
        <title>A novel member of the phylum Bacteroidetes isolated from glacier ice.</title>
        <authorList>
            <person name="Liu Q."/>
            <person name="Xin Y.-H."/>
        </authorList>
    </citation>
    <scope>NUCLEOTIDE SEQUENCE [LARGE SCALE GENOMIC DNA]</scope>
    <source>
        <strain evidence="9 10">RB1R16</strain>
    </source>
</reference>
<evidence type="ECO:0000259" key="8">
    <source>
        <dbReference type="PROSITE" id="PS51123"/>
    </source>
</evidence>
<gene>
    <name evidence="9" type="ORF">CJD36_014745</name>
</gene>
<feature type="signal peptide" evidence="7">
    <location>
        <begin position="1"/>
        <end position="19"/>
    </location>
</feature>
<feature type="region of interest" description="Disordered" evidence="6">
    <location>
        <begin position="564"/>
        <end position="588"/>
    </location>
</feature>
<keyword evidence="4" id="KW-0998">Cell outer membrane</keyword>
<dbReference type="InterPro" id="IPR006665">
    <property type="entry name" value="OmpA-like"/>
</dbReference>
<dbReference type="PANTHER" id="PTHR30329">
    <property type="entry name" value="STATOR ELEMENT OF FLAGELLAR MOTOR COMPLEX"/>
    <property type="match status" value="1"/>
</dbReference>
<comment type="caution">
    <text evidence="9">The sequence shown here is derived from an EMBL/GenBank/DDBJ whole genome shotgun (WGS) entry which is preliminary data.</text>
</comment>
<dbReference type="OrthoDB" id="1522982at2"/>
<dbReference type="PANTHER" id="PTHR30329:SF21">
    <property type="entry name" value="LIPOPROTEIN YIAD-RELATED"/>
    <property type="match status" value="1"/>
</dbReference>
<protein>
    <recommendedName>
        <fullName evidence="8">OmpA-like domain-containing protein</fullName>
    </recommendedName>
</protein>
<dbReference type="PROSITE" id="PS51123">
    <property type="entry name" value="OMPA_2"/>
    <property type="match status" value="1"/>
</dbReference>
<evidence type="ECO:0000256" key="1">
    <source>
        <dbReference type="ARBA" id="ARBA00004442"/>
    </source>
</evidence>
<dbReference type="GO" id="GO:0009279">
    <property type="term" value="C:cell outer membrane"/>
    <property type="evidence" value="ECO:0007669"/>
    <property type="project" value="UniProtKB-SubCell"/>
</dbReference>
<feature type="chain" id="PRO_5015615565" description="OmpA-like domain-containing protein" evidence="7">
    <location>
        <begin position="20"/>
        <end position="601"/>
    </location>
</feature>
<dbReference type="Proteomes" id="UP000239872">
    <property type="component" value="Unassembled WGS sequence"/>
</dbReference>
<accession>A0A2S7STW0</accession>
<dbReference type="CDD" id="cd07185">
    <property type="entry name" value="OmpA_C-like"/>
    <property type="match status" value="1"/>
</dbReference>
<dbReference type="AlphaFoldDB" id="A0A2S7STW0"/>
<feature type="compositionally biased region" description="Polar residues" evidence="6">
    <location>
        <begin position="577"/>
        <end position="586"/>
    </location>
</feature>
<evidence type="ECO:0000256" key="2">
    <source>
        <dbReference type="ARBA" id="ARBA00022729"/>
    </source>
</evidence>
<feature type="region of interest" description="Disordered" evidence="6">
    <location>
        <begin position="466"/>
        <end position="486"/>
    </location>
</feature>
<dbReference type="GO" id="GO:0005509">
    <property type="term" value="F:calcium ion binding"/>
    <property type="evidence" value="ECO:0007669"/>
    <property type="project" value="InterPro"/>
</dbReference>
<keyword evidence="2 7" id="KW-0732">Signal</keyword>
<sequence>MKKLLLLIIGLQASLYAGAQTTGYSSHGDSLLSRWVIDVNAMGGILMQDYTTKNTLANYPNAVNSNLGHMNFTNGGSVGGDLQVGYFWGKKRHFGVGTGINYMYQFGDAGLKDFHVEYQATDYNNNIYRQVISSNYKVSDNLTINNLNIPLVLKYKNRFSKHWGFTADAGAMFNLQMVNDYKTNGSFNYEAIYKFADGSHTVYDNSPVPASTDYFITKAEFLRNNPNGNVQAYFDNLRAQGNNVGLNVTANQSKGTVKYNSGSVGLLLRPAMNLFLSDHVALNFGVYYVYQTFKNDAMSDYMVTRKVGDYNSSLKSVSSVNTHNVGLNVGARFFLGKAKDRDHDGVPDRKDLCPDDSGNIAFQGCPDRDGDGIIDKEDKCPDVKGLLKYNGCPDTDGDGIIDQDDACPLVAGLPQFHGCPDRDGDGIPDKDDACPDVPGLAQYHGCPDTDGDGIPDNEDKCPTVAGPASNNGCPEEPKPTAVPEDGRIDVSTPILFDINKTTIHKSSMPILQEAAKEVNEYQDAYIHVDGYTDATGTKAYNQKLSVRRAAAVKGALKKLGVNGQKVKTAGHGESHPAATNKTSEGRMQNRRAIIEIRSSKK</sequence>
<dbReference type="Pfam" id="PF02412">
    <property type="entry name" value="TSP_3"/>
    <property type="match status" value="3"/>
</dbReference>
<keyword evidence="3 5" id="KW-0472">Membrane</keyword>
<dbReference type="RefSeq" id="WP_105039965.1">
    <property type="nucleotide sequence ID" value="NZ_PPSL01000004.1"/>
</dbReference>
<organism evidence="9 10">
    <name type="scientific">Flavipsychrobacter stenotrophus</name>
    <dbReference type="NCBI Taxonomy" id="2077091"/>
    <lineage>
        <taxon>Bacteria</taxon>
        <taxon>Pseudomonadati</taxon>
        <taxon>Bacteroidota</taxon>
        <taxon>Chitinophagia</taxon>
        <taxon>Chitinophagales</taxon>
        <taxon>Chitinophagaceae</taxon>
        <taxon>Flavipsychrobacter</taxon>
    </lineage>
</organism>
<dbReference type="InterPro" id="IPR050330">
    <property type="entry name" value="Bact_OuterMem_StrucFunc"/>
</dbReference>
<evidence type="ECO:0000256" key="6">
    <source>
        <dbReference type="SAM" id="MobiDB-lite"/>
    </source>
</evidence>
<feature type="domain" description="OmpA-like" evidence="8">
    <location>
        <begin position="483"/>
        <end position="600"/>
    </location>
</feature>
<dbReference type="InterPro" id="IPR028974">
    <property type="entry name" value="TSP_type-3_rpt"/>
</dbReference>
<comment type="subcellular location">
    <subcellularLocation>
        <location evidence="1">Cell outer membrane</location>
    </subcellularLocation>
</comment>
<dbReference type="EMBL" id="PPSL01000004">
    <property type="protein sequence ID" value="PQJ09956.1"/>
    <property type="molecule type" value="Genomic_DNA"/>
</dbReference>
<dbReference type="Pfam" id="PF00691">
    <property type="entry name" value="OmpA"/>
    <property type="match status" value="1"/>
</dbReference>
<evidence type="ECO:0000313" key="9">
    <source>
        <dbReference type="EMBL" id="PQJ09956.1"/>
    </source>
</evidence>
<keyword evidence="10" id="KW-1185">Reference proteome</keyword>
<evidence type="ECO:0000313" key="10">
    <source>
        <dbReference type="Proteomes" id="UP000239872"/>
    </source>
</evidence>
<evidence type="ECO:0000256" key="4">
    <source>
        <dbReference type="ARBA" id="ARBA00023237"/>
    </source>
</evidence>
<dbReference type="PRINTS" id="PR01021">
    <property type="entry name" value="OMPADOMAIN"/>
</dbReference>
<name>A0A2S7STW0_9BACT</name>
<dbReference type="SUPFAM" id="SSF103647">
    <property type="entry name" value="TSP type-3 repeat"/>
    <property type="match status" value="1"/>
</dbReference>
<proteinExistence type="predicted"/>
<evidence type="ECO:0000256" key="3">
    <source>
        <dbReference type="ARBA" id="ARBA00023136"/>
    </source>
</evidence>
<evidence type="ECO:0000256" key="7">
    <source>
        <dbReference type="SAM" id="SignalP"/>
    </source>
</evidence>
<dbReference type="GO" id="GO:0007155">
    <property type="term" value="P:cell adhesion"/>
    <property type="evidence" value="ECO:0007669"/>
    <property type="project" value="InterPro"/>
</dbReference>
<dbReference type="Gene3D" id="3.30.1330.60">
    <property type="entry name" value="OmpA-like domain"/>
    <property type="match status" value="1"/>
</dbReference>
<dbReference type="InterPro" id="IPR003367">
    <property type="entry name" value="Thrombospondin_3-like_rpt"/>
</dbReference>
<dbReference type="SUPFAM" id="SSF103088">
    <property type="entry name" value="OmpA-like"/>
    <property type="match status" value="1"/>
</dbReference>